<feature type="transmembrane region" description="Helical" evidence="6">
    <location>
        <begin position="155"/>
        <end position="181"/>
    </location>
</feature>
<dbReference type="RefSeq" id="WP_109907847.1">
    <property type="nucleotide sequence ID" value="NZ_QGLE01000015.1"/>
</dbReference>
<comment type="subcellular location">
    <subcellularLocation>
        <location evidence="1">Cell membrane</location>
        <topology evidence="1">Multi-pass membrane protein</topology>
    </subcellularLocation>
</comment>
<dbReference type="GO" id="GO:0015171">
    <property type="term" value="F:amino acid transmembrane transporter activity"/>
    <property type="evidence" value="ECO:0007669"/>
    <property type="project" value="TreeGrafter"/>
</dbReference>
<dbReference type="PIRSF" id="PIRSF006324">
    <property type="entry name" value="LeuE"/>
    <property type="match status" value="1"/>
</dbReference>
<keyword evidence="8" id="KW-1185">Reference proteome</keyword>
<keyword evidence="4 6" id="KW-1133">Transmembrane helix</keyword>
<feature type="transmembrane region" description="Helical" evidence="6">
    <location>
        <begin position="122"/>
        <end position="143"/>
    </location>
</feature>
<evidence type="ECO:0000313" key="7">
    <source>
        <dbReference type="EMBL" id="PWR18429.1"/>
    </source>
</evidence>
<dbReference type="PANTHER" id="PTHR30086:SF20">
    <property type="entry name" value="ARGININE EXPORTER PROTEIN ARGO-RELATED"/>
    <property type="match status" value="1"/>
</dbReference>
<dbReference type="PANTHER" id="PTHR30086">
    <property type="entry name" value="ARGININE EXPORTER PROTEIN ARGO"/>
    <property type="match status" value="1"/>
</dbReference>
<gene>
    <name evidence="7" type="ORF">DKG74_19490</name>
</gene>
<evidence type="ECO:0000256" key="1">
    <source>
        <dbReference type="ARBA" id="ARBA00004651"/>
    </source>
</evidence>
<feature type="transmembrane region" description="Helical" evidence="6">
    <location>
        <begin position="83"/>
        <end position="102"/>
    </location>
</feature>
<name>A0A317DUS4_9PROT</name>
<proteinExistence type="predicted"/>
<comment type="caution">
    <text evidence="7">The sequence shown here is derived from an EMBL/GenBank/DDBJ whole genome shotgun (WGS) entry which is preliminary data.</text>
</comment>
<dbReference type="Proteomes" id="UP000245461">
    <property type="component" value="Unassembled WGS sequence"/>
</dbReference>
<dbReference type="OrthoDB" id="9807053at2"/>
<sequence>MDLPLDPHLFQLYLVAVVILILIPGPDFLLVLGRSLFDGRRAGWTAIGGITLGNFTHSTLAAAGISAVVAASPGLFQGLKTAGAAYLAFLGVKALLAARHHWKHHGAAGAVRQDSSLDARRIFTQALVTNLLNAKVILFYLAFLPQFVAPQLGHVALQMFIMGQMVAIIGGLYLLVIAAFAARAAARIAANRWFRAGVEALSGVIFLGFALRLFMTERKLV</sequence>
<dbReference type="InterPro" id="IPR001123">
    <property type="entry name" value="LeuE-type"/>
</dbReference>
<feature type="transmembrane region" description="Helical" evidence="6">
    <location>
        <begin position="12"/>
        <end position="32"/>
    </location>
</feature>
<dbReference type="Pfam" id="PF01810">
    <property type="entry name" value="LysE"/>
    <property type="match status" value="1"/>
</dbReference>
<evidence type="ECO:0000256" key="5">
    <source>
        <dbReference type="ARBA" id="ARBA00023136"/>
    </source>
</evidence>
<feature type="transmembrane region" description="Helical" evidence="6">
    <location>
        <begin position="193"/>
        <end position="215"/>
    </location>
</feature>
<dbReference type="GO" id="GO:0005886">
    <property type="term" value="C:plasma membrane"/>
    <property type="evidence" value="ECO:0007669"/>
    <property type="project" value="UniProtKB-SubCell"/>
</dbReference>
<dbReference type="EMBL" id="QGLE01000015">
    <property type="protein sequence ID" value="PWR18429.1"/>
    <property type="molecule type" value="Genomic_DNA"/>
</dbReference>
<reference evidence="7 8" key="1">
    <citation type="submission" date="2018-05" db="EMBL/GenBank/DDBJ databases">
        <title>Zavarzinia sp. HR-AS.</title>
        <authorList>
            <person name="Lee Y."/>
            <person name="Jeon C.O."/>
        </authorList>
    </citation>
    <scope>NUCLEOTIDE SEQUENCE [LARGE SCALE GENOMIC DNA]</scope>
    <source>
        <strain evidence="7 8">HR-AS</strain>
    </source>
</reference>
<keyword evidence="3 6" id="KW-0812">Transmembrane</keyword>
<feature type="transmembrane region" description="Helical" evidence="6">
    <location>
        <begin position="44"/>
        <end position="71"/>
    </location>
</feature>
<evidence type="ECO:0000256" key="3">
    <source>
        <dbReference type="ARBA" id="ARBA00022692"/>
    </source>
</evidence>
<evidence type="ECO:0000256" key="4">
    <source>
        <dbReference type="ARBA" id="ARBA00022989"/>
    </source>
</evidence>
<evidence type="ECO:0000256" key="6">
    <source>
        <dbReference type="SAM" id="Phobius"/>
    </source>
</evidence>
<keyword evidence="2" id="KW-1003">Cell membrane</keyword>
<protein>
    <submittedName>
        <fullName evidence="7">LysE family translocator</fullName>
    </submittedName>
</protein>
<dbReference type="AlphaFoldDB" id="A0A317DUS4"/>
<evidence type="ECO:0000256" key="2">
    <source>
        <dbReference type="ARBA" id="ARBA00022475"/>
    </source>
</evidence>
<keyword evidence="5 6" id="KW-0472">Membrane</keyword>
<organism evidence="7 8">
    <name type="scientific">Zavarzinia aquatilis</name>
    <dbReference type="NCBI Taxonomy" id="2211142"/>
    <lineage>
        <taxon>Bacteria</taxon>
        <taxon>Pseudomonadati</taxon>
        <taxon>Pseudomonadota</taxon>
        <taxon>Alphaproteobacteria</taxon>
        <taxon>Rhodospirillales</taxon>
        <taxon>Zavarziniaceae</taxon>
        <taxon>Zavarzinia</taxon>
    </lineage>
</organism>
<evidence type="ECO:0000313" key="8">
    <source>
        <dbReference type="Proteomes" id="UP000245461"/>
    </source>
</evidence>
<accession>A0A317DUS4</accession>